<dbReference type="InterPro" id="IPR036964">
    <property type="entry name" value="RASGEF_cat_dom_sf"/>
</dbReference>
<name>A0A564Z7Y7_HYMDI</name>
<feature type="compositionally biased region" description="Polar residues" evidence="3">
    <location>
        <begin position="409"/>
        <end position="423"/>
    </location>
</feature>
<feature type="region of interest" description="Disordered" evidence="3">
    <location>
        <begin position="409"/>
        <end position="457"/>
    </location>
</feature>
<reference evidence="5 6" key="1">
    <citation type="submission" date="2019-07" db="EMBL/GenBank/DDBJ databases">
        <authorList>
            <person name="Jastrzebski P J."/>
            <person name="Paukszto L."/>
            <person name="Jastrzebski P J."/>
        </authorList>
    </citation>
    <scope>NUCLEOTIDE SEQUENCE [LARGE SCALE GENOMIC DNA]</scope>
    <source>
        <strain evidence="5 6">WMS-il1</strain>
    </source>
</reference>
<dbReference type="InterPro" id="IPR008937">
    <property type="entry name" value="Ras-like_GEF"/>
</dbReference>
<dbReference type="PROSITE" id="PS50009">
    <property type="entry name" value="RASGEF_CAT"/>
    <property type="match status" value="1"/>
</dbReference>
<dbReference type="SUPFAM" id="SSF48366">
    <property type="entry name" value="Ras GEF"/>
    <property type="match status" value="1"/>
</dbReference>
<dbReference type="InterPro" id="IPR001895">
    <property type="entry name" value="RASGEF_cat_dom"/>
</dbReference>
<dbReference type="GO" id="GO:0007265">
    <property type="term" value="P:Ras protein signal transduction"/>
    <property type="evidence" value="ECO:0007669"/>
    <property type="project" value="TreeGrafter"/>
</dbReference>
<sequence>MAPPQETCLAETAIEDRQAQNDKAASHLMCNIAIADITKINVDDFVKQITLIDMSYFGVIKRSEFLSLKWNGRDKKIYAPNIVESTKWFNRVNFWVQKEILKYHAVNKRTEVLSYFIKLAKRLVEVNNLYSAMSIISALQVECIYRLRLTWSGLGHRERAAYRRLEELFGQQENCRLLREHTASMRLPGIPYLGLYLSDLIYTNVAHPRINGQPTTVWVTKLNTIVDAIAHFQQSRFPYQVNESIRAYLLAQSYIEELQKFLEDANYKMSLNLEPPLMIDTPLPPQSPQSSFPIFSNGSSISTERRSASSRSTKSDYTLDHDQAVAAATVPRKKSVIPITFKALSKALTLEVDTTGEVERDCCGGKSGGKKMSLPVSNSVGPLEAIVAAFPKAALFSGDLSALKGSKEFTSCKPSKSRNNSEYDSSECKSSLGMGNVSTHDQEVQVPSPPSTVSSSSTLISSSTACLLCGRSPDNQSSPKKEKRSQTHLMSFSVGCDVTSSAKHLNKSADIDPSAVEMPIVPVSTSNPGPLKPPKFSSTGQGSDIYSAVMAVANLSISHNPSSANADTQSSPGSHTSFSLPSSTRSKEDISQWPPVSFPFITAMRPACVLCEGPLFRKTVGRLIPPGMDNSGSGSGLMTTSTFSEDSRCASSALNIAQPQQKHPRNASWKPFWSALVVMEAWSSAYMVYFDAITKKPKRREDFSTGRCQIQPFQKCSVEGGCVDCPPSIGMARHRNGTVDETSFLLTHPGLHKTYRLRPFNTRELKPRGSMETGTPLTPTPPRRDSRRLFFTLSRKNSVSTTSSTPTHNSVFPTYSSLRGRGASAPMLAAVAITSQNLTDVRLIPAVEDWIHALQSTLDHLQPSFF</sequence>
<dbReference type="Pfam" id="PF00617">
    <property type="entry name" value="RasGEF"/>
    <property type="match status" value="1"/>
</dbReference>
<dbReference type="InterPro" id="IPR023578">
    <property type="entry name" value="Ras_GEF_dom_sf"/>
</dbReference>
<feature type="region of interest" description="Disordered" evidence="3">
    <location>
        <begin position="560"/>
        <end position="590"/>
    </location>
</feature>
<dbReference type="PANTHER" id="PTHR23113">
    <property type="entry name" value="GUANINE NUCLEOTIDE EXCHANGE FACTOR"/>
    <property type="match status" value="1"/>
</dbReference>
<dbReference type="PANTHER" id="PTHR23113:SF368">
    <property type="entry name" value="CELL DIVISION CONTROL PROTEIN 25"/>
    <property type="match status" value="1"/>
</dbReference>
<accession>A0A564Z7Y7</accession>
<keyword evidence="1 2" id="KW-0344">Guanine-nucleotide releasing factor</keyword>
<keyword evidence="6" id="KW-1185">Reference proteome</keyword>
<feature type="domain" description="Ras-GEF" evidence="4">
    <location>
        <begin position="41"/>
        <end position="276"/>
    </location>
</feature>
<evidence type="ECO:0000256" key="1">
    <source>
        <dbReference type="ARBA" id="ARBA00022658"/>
    </source>
</evidence>
<dbReference type="EMBL" id="CABIJS010000666">
    <property type="protein sequence ID" value="VUZ54978.1"/>
    <property type="molecule type" value="Genomic_DNA"/>
</dbReference>
<dbReference type="Gene3D" id="1.10.840.10">
    <property type="entry name" value="Ras guanine-nucleotide exchange factors catalytic domain"/>
    <property type="match status" value="1"/>
</dbReference>
<feature type="compositionally biased region" description="Polar residues" evidence="3">
    <location>
        <begin position="560"/>
        <end position="584"/>
    </location>
</feature>
<dbReference type="AlphaFoldDB" id="A0A564Z7Y7"/>
<dbReference type="SMART" id="SM00147">
    <property type="entry name" value="RasGEF"/>
    <property type="match status" value="1"/>
</dbReference>
<organism evidence="5 6">
    <name type="scientific">Hymenolepis diminuta</name>
    <name type="common">Rat tapeworm</name>
    <dbReference type="NCBI Taxonomy" id="6216"/>
    <lineage>
        <taxon>Eukaryota</taxon>
        <taxon>Metazoa</taxon>
        <taxon>Spiralia</taxon>
        <taxon>Lophotrochozoa</taxon>
        <taxon>Platyhelminthes</taxon>
        <taxon>Cestoda</taxon>
        <taxon>Eucestoda</taxon>
        <taxon>Cyclophyllidea</taxon>
        <taxon>Hymenolepididae</taxon>
        <taxon>Hymenolepis</taxon>
    </lineage>
</organism>
<dbReference type="GO" id="GO:0005085">
    <property type="term" value="F:guanyl-nucleotide exchange factor activity"/>
    <property type="evidence" value="ECO:0007669"/>
    <property type="project" value="UniProtKB-KW"/>
</dbReference>
<feature type="compositionally biased region" description="Low complexity" evidence="3">
    <location>
        <begin position="288"/>
        <end position="302"/>
    </location>
</feature>
<proteinExistence type="predicted"/>
<feature type="region of interest" description="Disordered" evidence="3">
    <location>
        <begin position="279"/>
        <end position="316"/>
    </location>
</feature>
<evidence type="ECO:0000256" key="2">
    <source>
        <dbReference type="PROSITE-ProRule" id="PRU00168"/>
    </source>
</evidence>
<evidence type="ECO:0000259" key="4">
    <source>
        <dbReference type="PROSITE" id="PS50009"/>
    </source>
</evidence>
<evidence type="ECO:0000313" key="5">
    <source>
        <dbReference type="EMBL" id="VUZ54978.1"/>
    </source>
</evidence>
<evidence type="ECO:0000313" key="6">
    <source>
        <dbReference type="Proteomes" id="UP000321570"/>
    </source>
</evidence>
<feature type="compositionally biased region" description="Basic and acidic residues" evidence="3">
    <location>
        <begin position="303"/>
        <end position="316"/>
    </location>
</feature>
<dbReference type="Proteomes" id="UP000321570">
    <property type="component" value="Unassembled WGS sequence"/>
</dbReference>
<feature type="region of interest" description="Disordered" evidence="3">
    <location>
        <begin position="764"/>
        <end position="785"/>
    </location>
</feature>
<gene>
    <name evidence="5" type="ORF">WMSIL1_LOCUS12766</name>
</gene>
<evidence type="ECO:0000256" key="3">
    <source>
        <dbReference type="SAM" id="MobiDB-lite"/>
    </source>
</evidence>
<dbReference type="GO" id="GO:0005886">
    <property type="term" value="C:plasma membrane"/>
    <property type="evidence" value="ECO:0007669"/>
    <property type="project" value="TreeGrafter"/>
</dbReference>
<protein>
    <recommendedName>
        <fullName evidence="4">Ras-GEF domain-containing protein</fullName>
    </recommendedName>
</protein>